<comment type="caution">
    <text evidence="1">The sequence shown here is derived from an EMBL/GenBank/DDBJ whole genome shotgun (WGS) entry which is preliminary data.</text>
</comment>
<keyword evidence="2" id="KW-1185">Reference proteome</keyword>
<dbReference type="GO" id="GO:0000428">
    <property type="term" value="C:DNA-directed RNA polymerase complex"/>
    <property type="evidence" value="ECO:0007669"/>
    <property type="project" value="UniProtKB-KW"/>
</dbReference>
<protein>
    <submittedName>
        <fullName evidence="1">DNA-directed RNA polymerase subunit beta</fullName>
    </submittedName>
</protein>
<name>A0ABD1PQI8_9LAMI</name>
<dbReference type="Proteomes" id="UP001604336">
    <property type="component" value="Unassembled WGS sequence"/>
</dbReference>
<reference evidence="2" key="1">
    <citation type="submission" date="2024-07" db="EMBL/GenBank/DDBJ databases">
        <title>Two chromosome-level genome assemblies of Korean endemic species Abeliophyllum distichum and Forsythia ovata (Oleaceae).</title>
        <authorList>
            <person name="Jang H."/>
        </authorList>
    </citation>
    <scope>NUCLEOTIDE SEQUENCE [LARGE SCALE GENOMIC DNA]</scope>
</reference>
<keyword evidence="1" id="KW-0804">Transcription</keyword>
<gene>
    <name evidence="1" type="ORF">Adt_41986</name>
</gene>
<dbReference type="SUPFAM" id="SSF64484">
    <property type="entry name" value="beta and beta-prime subunits of DNA dependent RNA-polymerase"/>
    <property type="match status" value="1"/>
</dbReference>
<organism evidence="1 2">
    <name type="scientific">Abeliophyllum distichum</name>
    <dbReference type="NCBI Taxonomy" id="126358"/>
    <lineage>
        <taxon>Eukaryota</taxon>
        <taxon>Viridiplantae</taxon>
        <taxon>Streptophyta</taxon>
        <taxon>Embryophyta</taxon>
        <taxon>Tracheophyta</taxon>
        <taxon>Spermatophyta</taxon>
        <taxon>Magnoliopsida</taxon>
        <taxon>eudicotyledons</taxon>
        <taxon>Gunneridae</taxon>
        <taxon>Pentapetalae</taxon>
        <taxon>asterids</taxon>
        <taxon>lamiids</taxon>
        <taxon>Lamiales</taxon>
        <taxon>Oleaceae</taxon>
        <taxon>Forsythieae</taxon>
        <taxon>Abeliophyllum</taxon>
    </lineage>
</organism>
<dbReference type="AlphaFoldDB" id="A0ABD1PQI8"/>
<proteinExistence type="predicted"/>
<evidence type="ECO:0000313" key="1">
    <source>
        <dbReference type="EMBL" id="KAL2466135.1"/>
    </source>
</evidence>
<sequence>MGALDAIEEVGPSSLSEKFSNDPFTIDINVGNIYCDDSDSDDDAENYLQDHQINSFNDFIKHGIQQMFDSIGEIVVEPDYDPSKRKDDDGFKTGVEQSLENKVLNDYHSDIIFGRLPIMVQSDLCC</sequence>
<evidence type="ECO:0000313" key="2">
    <source>
        <dbReference type="Proteomes" id="UP001604336"/>
    </source>
</evidence>
<dbReference type="EMBL" id="JBFOLK010000013">
    <property type="protein sequence ID" value="KAL2466135.1"/>
    <property type="molecule type" value="Genomic_DNA"/>
</dbReference>
<accession>A0ABD1PQI8</accession>
<keyword evidence="1" id="KW-0240">DNA-directed RNA polymerase</keyword>